<comment type="caution">
    <text evidence="2">The sequence shown here is derived from an EMBL/GenBank/DDBJ whole genome shotgun (WGS) entry which is preliminary data.</text>
</comment>
<protein>
    <submittedName>
        <fullName evidence="2">Uncharacterized protein</fullName>
    </submittedName>
</protein>
<evidence type="ECO:0000313" key="2">
    <source>
        <dbReference type="EMBL" id="KAJ5415044.1"/>
    </source>
</evidence>
<reference evidence="2" key="2">
    <citation type="journal article" date="2023" name="IMA Fungus">
        <title>Comparative genomic study of the Penicillium genus elucidates a diverse pangenome and 15 lateral gene transfer events.</title>
        <authorList>
            <person name="Petersen C."/>
            <person name="Sorensen T."/>
            <person name="Nielsen M.R."/>
            <person name="Sondergaard T.E."/>
            <person name="Sorensen J.L."/>
            <person name="Fitzpatrick D.A."/>
            <person name="Frisvad J.C."/>
            <person name="Nielsen K.L."/>
        </authorList>
    </citation>
    <scope>NUCLEOTIDE SEQUENCE</scope>
    <source>
        <strain evidence="2">IBT 29677</strain>
    </source>
</reference>
<sequence>MSDDDNGDSELDEEIHQFSKNLERMRKRRRLIELQAQIAEERKWLQEAQERLDNARRTVGPDAFASVSHQSSVVPRSSVVPNPPVISESTAFSVAPAKTPAALWMRS</sequence>
<reference evidence="2" key="1">
    <citation type="submission" date="2022-12" db="EMBL/GenBank/DDBJ databases">
        <authorList>
            <person name="Petersen C."/>
        </authorList>
    </citation>
    <scope>NUCLEOTIDE SEQUENCE</scope>
    <source>
        <strain evidence="2">IBT 29677</strain>
    </source>
</reference>
<keyword evidence="1" id="KW-0175">Coiled coil</keyword>
<feature type="coiled-coil region" evidence="1">
    <location>
        <begin position="8"/>
        <end position="58"/>
    </location>
</feature>
<organism evidence="2 3">
    <name type="scientific">Penicillium cosmopolitanum</name>
    <dbReference type="NCBI Taxonomy" id="1131564"/>
    <lineage>
        <taxon>Eukaryota</taxon>
        <taxon>Fungi</taxon>
        <taxon>Dikarya</taxon>
        <taxon>Ascomycota</taxon>
        <taxon>Pezizomycotina</taxon>
        <taxon>Eurotiomycetes</taxon>
        <taxon>Eurotiomycetidae</taxon>
        <taxon>Eurotiales</taxon>
        <taxon>Aspergillaceae</taxon>
        <taxon>Penicillium</taxon>
    </lineage>
</organism>
<evidence type="ECO:0000313" key="3">
    <source>
        <dbReference type="Proteomes" id="UP001147747"/>
    </source>
</evidence>
<keyword evidence="3" id="KW-1185">Reference proteome</keyword>
<accession>A0A9W9WCQ3</accession>
<dbReference type="AlphaFoldDB" id="A0A9W9WCQ3"/>
<proteinExistence type="predicted"/>
<gene>
    <name evidence="2" type="ORF">N7509_000142</name>
</gene>
<dbReference type="OrthoDB" id="4358934at2759"/>
<name>A0A9W9WCQ3_9EURO</name>
<dbReference type="GeneID" id="81363769"/>
<evidence type="ECO:0000256" key="1">
    <source>
        <dbReference type="SAM" id="Coils"/>
    </source>
</evidence>
<dbReference type="EMBL" id="JAPZBU010000001">
    <property type="protein sequence ID" value="KAJ5415044.1"/>
    <property type="molecule type" value="Genomic_DNA"/>
</dbReference>
<dbReference type="RefSeq" id="XP_056494890.1">
    <property type="nucleotide sequence ID" value="XM_056624789.1"/>
</dbReference>
<dbReference type="Proteomes" id="UP001147747">
    <property type="component" value="Unassembled WGS sequence"/>
</dbReference>